<gene>
    <name evidence="2" type="ORF">SAMN05421630_104502</name>
</gene>
<feature type="domain" description="DUF4097" evidence="1">
    <location>
        <begin position="76"/>
        <end position="296"/>
    </location>
</feature>
<organism evidence="2 3">
    <name type="scientific">Prauserella marina</name>
    <dbReference type="NCBI Taxonomy" id="530584"/>
    <lineage>
        <taxon>Bacteria</taxon>
        <taxon>Bacillati</taxon>
        <taxon>Actinomycetota</taxon>
        <taxon>Actinomycetes</taxon>
        <taxon>Pseudonocardiales</taxon>
        <taxon>Pseudonocardiaceae</taxon>
        <taxon>Prauserella</taxon>
    </lineage>
</organism>
<evidence type="ECO:0000259" key="1">
    <source>
        <dbReference type="Pfam" id="PF13349"/>
    </source>
</evidence>
<dbReference type="OrthoDB" id="3252095at2"/>
<dbReference type="Pfam" id="PF13349">
    <property type="entry name" value="DUF4097"/>
    <property type="match status" value="1"/>
</dbReference>
<dbReference type="RefSeq" id="WP_091803746.1">
    <property type="nucleotide sequence ID" value="NZ_CP016353.1"/>
</dbReference>
<dbReference type="Proteomes" id="UP000199494">
    <property type="component" value="Unassembled WGS sequence"/>
</dbReference>
<dbReference type="EMBL" id="FMZE01000004">
    <property type="protein sequence ID" value="SDC93093.1"/>
    <property type="molecule type" value="Genomic_DNA"/>
</dbReference>
<proteinExistence type="predicted"/>
<reference evidence="2 3" key="1">
    <citation type="submission" date="2016-10" db="EMBL/GenBank/DDBJ databases">
        <authorList>
            <person name="de Groot N.N."/>
        </authorList>
    </citation>
    <scope>NUCLEOTIDE SEQUENCE [LARGE SCALE GENOMIC DNA]</scope>
    <source>
        <strain evidence="2 3">CGMCC 4.5506</strain>
    </source>
</reference>
<protein>
    <submittedName>
        <fullName evidence="2">Putative adhesin</fullName>
    </submittedName>
</protein>
<keyword evidence="3" id="KW-1185">Reference proteome</keyword>
<dbReference type="InterPro" id="IPR025164">
    <property type="entry name" value="Toastrack_DUF4097"/>
</dbReference>
<evidence type="ECO:0000313" key="2">
    <source>
        <dbReference type="EMBL" id="SDC93093.1"/>
    </source>
</evidence>
<name>A0A222VW75_9PSEU</name>
<evidence type="ECO:0000313" key="3">
    <source>
        <dbReference type="Proteomes" id="UP000199494"/>
    </source>
</evidence>
<dbReference type="STRING" id="530584.SAMN05421630_104502"/>
<dbReference type="KEGG" id="pmad:BAY61_27185"/>
<sequence>MPTFDTPEPISVVIDIPVGTVRVDASARTDTIVTVRQGSESAKTAVGKYVGRYLNRYLGNPSESDAAERTTVDYTEGRLLIKVPADRGLHSLLGASGSVDIDIALPSGSSIKAEAAWTEFRGSGRLGQCKFTSAGDIRLDETGPLTVHSGAGDVIVNSTSGNAMIETATGEVRIGKIAGSAVVKNGSGDCWVGEVTGAATLNTAAGDITVERAHGDVEARTATGGVTVGEVRRGSIVLETAYGAVNIGIHNGTAAWLDVGSSYGGVDNKVDSSDGPSGAEETAEIRAHTQYGDIMIRRSR</sequence>
<dbReference type="AlphaFoldDB" id="A0A222VW75"/>
<accession>A0A222VW75</accession>